<dbReference type="EMBL" id="CP022684">
    <property type="protein sequence ID" value="AUM14657.1"/>
    <property type="molecule type" value="Genomic_DNA"/>
</dbReference>
<dbReference type="InterPro" id="IPR009057">
    <property type="entry name" value="Homeodomain-like_sf"/>
</dbReference>
<keyword evidence="2" id="KW-0238">DNA-binding</keyword>
<dbReference type="PROSITE" id="PS01124">
    <property type="entry name" value="HTH_ARAC_FAMILY_2"/>
    <property type="match status" value="1"/>
</dbReference>
<accession>A0A2K9LQX0</accession>
<dbReference type="Proteomes" id="UP000235116">
    <property type="component" value="Chromosome"/>
</dbReference>
<evidence type="ECO:0000259" key="4">
    <source>
        <dbReference type="PROSITE" id="PS01124"/>
    </source>
</evidence>
<reference evidence="6" key="1">
    <citation type="submission" date="2017-08" db="EMBL/GenBank/DDBJ databases">
        <title>Direct submision.</title>
        <authorList>
            <person name="Kim S.-J."/>
            <person name="Rhee S.-K."/>
        </authorList>
    </citation>
    <scope>NUCLEOTIDE SEQUENCE [LARGE SCALE GENOMIC DNA]</scope>
    <source>
        <strain evidence="6">GI5</strain>
    </source>
</reference>
<keyword evidence="1" id="KW-0805">Transcription regulation</keyword>
<dbReference type="InterPro" id="IPR032687">
    <property type="entry name" value="AraC-type_N"/>
</dbReference>
<dbReference type="KEGG" id="kak:Kalk_20470"/>
<dbReference type="OrthoDB" id="9809338at2"/>
<keyword evidence="3" id="KW-0804">Transcription</keyword>
<evidence type="ECO:0000256" key="2">
    <source>
        <dbReference type="ARBA" id="ARBA00023125"/>
    </source>
</evidence>
<name>A0A2K9LQX0_9GAMM</name>
<sequence>MNQRSISAIWVKTLCDMFSHEGLCISSLLDIVGIPEEQLDQPDRRFSIETLTLLWDTAVEISENKHLGLNIELCDRLVSFYQVGYGMSASQTLYDAIVLMKNYFAVISNDTLIELKNTRDGLWMYTDIFRHHHAYSSRLEFGTLMTLRLFSWLTRQSIMPLAIEWECPEPDNCAIYQDVFSIRPRFGQPANRIKIRQSDLDIPIPTANTSMYDMQKKYLDEQIARLGYTSVYFHVYNEIFQHLKNGEPRRRDIAAKLHISDRTLQRKLKLEQNTFSGVMDEVREKLAKQYLADPTITLQEASQLLGFADIRSFYRFSQRILGMPPGLYRDKYLNH</sequence>
<dbReference type="InterPro" id="IPR018060">
    <property type="entry name" value="HTH_AraC"/>
</dbReference>
<dbReference type="SMART" id="SM00342">
    <property type="entry name" value="HTH_ARAC"/>
    <property type="match status" value="1"/>
</dbReference>
<dbReference type="Pfam" id="PF12833">
    <property type="entry name" value="HTH_18"/>
    <property type="match status" value="1"/>
</dbReference>
<dbReference type="GO" id="GO:0005829">
    <property type="term" value="C:cytosol"/>
    <property type="evidence" value="ECO:0007669"/>
    <property type="project" value="TreeGrafter"/>
</dbReference>
<evidence type="ECO:0000313" key="5">
    <source>
        <dbReference type="EMBL" id="AUM14657.1"/>
    </source>
</evidence>
<dbReference type="PANTHER" id="PTHR47894:SF1">
    <property type="entry name" value="HTH-TYPE TRANSCRIPTIONAL REGULATOR VQSM"/>
    <property type="match status" value="1"/>
</dbReference>
<dbReference type="PANTHER" id="PTHR47894">
    <property type="entry name" value="HTH-TYPE TRANSCRIPTIONAL REGULATOR GADX"/>
    <property type="match status" value="1"/>
</dbReference>
<dbReference type="Gene3D" id="1.10.10.60">
    <property type="entry name" value="Homeodomain-like"/>
    <property type="match status" value="1"/>
</dbReference>
<protein>
    <recommendedName>
        <fullName evidence="4">HTH araC/xylS-type domain-containing protein</fullName>
    </recommendedName>
</protein>
<evidence type="ECO:0000256" key="3">
    <source>
        <dbReference type="ARBA" id="ARBA00023163"/>
    </source>
</evidence>
<dbReference type="SUPFAM" id="SSF46689">
    <property type="entry name" value="Homeodomain-like"/>
    <property type="match status" value="1"/>
</dbReference>
<evidence type="ECO:0000313" key="6">
    <source>
        <dbReference type="Proteomes" id="UP000235116"/>
    </source>
</evidence>
<gene>
    <name evidence="5" type="ORF">Kalk_20470</name>
</gene>
<proteinExistence type="predicted"/>
<dbReference type="Pfam" id="PF12625">
    <property type="entry name" value="Arabinose_bd"/>
    <property type="match status" value="1"/>
</dbReference>
<dbReference type="GO" id="GO:0003700">
    <property type="term" value="F:DNA-binding transcription factor activity"/>
    <property type="evidence" value="ECO:0007669"/>
    <property type="project" value="InterPro"/>
</dbReference>
<keyword evidence="6" id="KW-1185">Reference proteome</keyword>
<organism evidence="5 6">
    <name type="scientific">Ketobacter alkanivorans</name>
    <dbReference type="NCBI Taxonomy" id="1917421"/>
    <lineage>
        <taxon>Bacteria</taxon>
        <taxon>Pseudomonadati</taxon>
        <taxon>Pseudomonadota</taxon>
        <taxon>Gammaproteobacteria</taxon>
        <taxon>Pseudomonadales</taxon>
        <taxon>Ketobacteraceae</taxon>
        <taxon>Ketobacter</taxon>
    </lineage>
</organism>
<dbReference type="RefSeq" id="WP_101896030.1">
    <property type="nucleotide sequence ID" value="NZ_CP022684.1"/>
</dbReference>
<dbReference type="AlphaFoldDB" id="A0A2K9LQX0"/>
<feature type="domain" description="HTH araC/xylS-type" evidence="4">
    <location>
        <begin position="233"/>
        <end position="331"/>
    </location>
</feature>
<evidence type="ECO:0000256" key="1">
    <source>
        <dbReference type="ARBA" id="ARBA00023015"/>
    </source>
</evidence>
<dbReference type="GO" id="GO:0000976">
    <property type="term" value="F:transcription cis-regulatory region binding"/>
    <property type="evidence" value="ECO:0007669"/>
    <property type="project" value="TreeGrafter"/>
</dbReference>